<evidence type="ECO:0000256" key="9">
    <source>
        <dbReference type="PIRSR" id="PIRSR005096-1"/>
    </source>
</evidence>
<dbReference type="GO" id="GO:0005737">
    <property type="term" value="C:cytoplasm"/>
    <property type="evidence" value="ECO:0007669"/>
    <property type="project" value="TreeGrafter"/>
</dbReference>
<evidence type="ECO:0000256" key="2">
    <source>
        <dbReference type="ARBA" id="ARBA00005028"/>
    </source>
</evidence>
<gene>
    <name evidence="12" type="primary">mro_1</name>
    <name evidence="12" type="ORF">Mal4_07020</name>
</gene>
<feature type="binding site" evidence="10">
    <location>
        <position position="253"/>
    </location>
    <ligand>
        <name>beta-D-galactose</name>
        <dbReference type="ChEBI" id="CHEBI:27667"/>
    </ligand>
</feature>
<dbReference type="PROSITE" id="PS00545">
    <property type="entry name" value="ALDOSE_1_EPIMERASE"/>
    <property type="match status" value="1"/>
</dbReference>
<dbReference type="PANTHER" id="PTHR10091">
    <property type="entry name" value="ALDOSE-1-EPIMERASE"/>
    <property type="match status" value="1"/>
</dbReference>
<dbReference type="InterPro" id="IPR015443">
    <property type="entry name" value="Aldose_1-epimerase"/>
</dbReference>
<evidence type="ECO:0000256" key="1">
    <source>
        <dbReference type="ARBA" id="ARBA00001614"/>
    </source>
</evidence>
<dbReference type="InterPro" id="IPR047215">
    <property type="entry name" value="Galactose_mutarotase-like"/>
</dbReference>
<dbReference type="SUPFAM" id="SSF74650">
    <property type="entry name" value="Galactose mutarotase-like"/>
    <property type="match status" value="1"/>
</dbReference>
<accession>A0A517Z1P7</accession>
<dbReference type="KEGG" id="mri:Mal4_07020"/>
<protein>
    <recommendedName>
        <fullName evidence="5 8">Aldose 1-epimerase</fullName>
        <ecNumber evidence="4 8">5.1.3.3</ecNumber>
    </recommendedName>
</protein>
<keyword evidence="13" id="KW-1185">Reference proteome</keyword>
<sequence>MNVHGESWGQTPDGQDVKLYTLTNDNGMSVQLSSLGAAIIEVHVPDRDGNPANVNLRAPNLDDYVDNPSGFGVIVGRYANRIARGRFMLDGNTCELAVNNGPNHLHGGIRGFQHKVWTPIVIDGLQLPGQDQTELIGVGFHYESADGEEGYPGKVSVLVSYTLHRDNRLTLSYQAEADAPTVINLTNHAYWNLGGAGSGDVLDHELQISADRYLDFDENVLPTGEILPVAGSPFDFSTTTPIGRNIEQAGGYDLCYAINEWDQTLRHAATARDPKTGRVMEVHTTEPGVQLYTAEHFDSSAGSAGYAARHAFCLECQHFPDSPHHEDFPSTVLRPGEQYSQITEHRFSVD</sequence>
<feature type="binding site" evidence="11">
    <location>
        <begin position="80"/>
        <end position="81"/>
    </location>
    <ligand>
        <name>beta-D-galactose</name>
        <dbReference type="ChEBI" id="CHEBI:27667"/>
    </ligand>
</feature>
<dbReference type="Pfam" id="PF01263">
    <property type="entry name" value="Aldose_epim"/>
    <property type="match status" value="1"/>
</dbReference>
<feature type="active site" description="Proton acceptor" evidence="9">
    <location>
        <position position="315"/>
    </location>
</feature>
<evidence type="ECO:0000256" key="4">
    <source>
        <dbReference type="ARBA" id="ARBA00013185"/>
    </source>
</evidence>
<dbReference type="EMBL" id="CP036275">
    <property type="protein sequence ID" value="QDU36416.1"/>
    <property type="molecule type" value="Genomic_DNA"/>
</dbReference>
<evidence type="ECO:0000313" key="13">
    <source>
        <dbReference type="Proteomes" id="UP000320496"/>
    </source>
</evidence>
<evidence type="ECO:0000256" key="11">
    <source>
        <dbReference type="PIRSR" id="PIRSR005096-3"/>
    </source>
</evidence>
<proteinExistence type="inferred from homology"/>
<dbReference type="GO" id="GO:0006006">
    <property type="term" value="P:glucose metabolic process"/>
    <property type="evidence" value="ECO:0007669"/>
    <property type="project" value="TreeGrafter"/>
</dbReference>
<dbReference type="RefSeq" id="WP_145367080.1">
    <property type="nucleotide sequence ID" value="NZ_CP036275.1"/>
</dbReference>
<dbReference type="PANTHER" id="PTHR10091:SF0">
    <property type="entry name" value="GALACTOSE MUTAROTASE"/>
    <property type="match status" value="1"/>
</dbReference>
<dbReference type="AlphaFoldDB" id="A0A517Z1P7"/>
<dbReference type="PIRSF" id="PIRSF005096">
    <property type="entry name" value="GALM"/>
    <property type="match status" value="1"/>
</dbReference>
<dbReference type="EC" id="5.1.3.3" evidence="4 8"/>
<dbReference type="Gene3D" id="2.70.98.10">
    <property type="match status" value="1"/>
</dbReference>
<feature type="binding site" evidence="11">
    <location>
        <begin position="188"/>
        <end position="190"/>
    </location>
    <ligand>
        <name>beta-D-galactose</name>
        <dbReference type="ChEBI" id="CHEBI:27667"/>
    </ligand>
</feature>
<organism evidence="12 13">
    <name type="scientific">Maioricimonas rarisocia</name>
    <dbReference type="NCBI Taxonomy" id="2528026"/>
    <lineage>
        <taxon>Bacteria</taxon>
        <taxon>Pseudomonadati</taxon>
        <taxon>Planctomycetota</taxon>
        <taxon>Planctomycetia</taxon>
        <taxon>Planctomycetales</taxon>
        <taxon>Planctomycetaceae</taxon>
        <taxon>Maioricimonas</taxon>
    </lineage>
</organism>
<evidence type="ECO:0000313" key="12">
    <source>
        <dbReference type="EMBL" id="QDU36416.1"/>
    </source>
</evidence>
<evidence type="ECO:0000256" key="6">
    <source>
        <dbReference type="ARBA" id="ARBA00023235"/>
    </source>
</evidence>
<dbReference type="GO" id="GO:0004034">
    <property type="term" value="F:aldose 1-epimerase activity"/>
    <property type="evidence" value="ECO:0007669"/>
    <property type="project" value="UniProtKB-EC"/>
</dbReference>
<dbReference type="InterPro" id="IPR011013">
    <property type="entry name" value="Gal_mutarotase_sf_dom"/>
</dbReference>
<evidence type="ECO:0000256" key="3">
    <source>
        <dbReference type="ARBA" id="ARBA00006206"/>
    </source>
</evidence>
<comment type="similarity">
    <text evidence="3 8">Belongs to the aldose epimerase family.</text>
</comment>
<keyword evidence="7 8" id="KW-0119">Carbohydrate metabolism</keyword>
<comment type="catalytic activity">
    <reaction evidence="1 8">
        <text>alpha-D-glucose = beta-D-glucose</text>
        <dbReference type="Rhea" id="RHEA:10264"/>
        <dbReference type="ChEBI" id="CHEBI:15903"/>
        <dbReference type="ChEBI" id="CHEBI:17925"/>
        <dbReference type="EC" id="5.1.3.3"/>
    </reaction>
</comment>
<dbReference type="InterPro" id="IPR008183">
    <property type="entry name" value="Aldose_1/G6P_1-epimerase"/>
</dbReference>
<dbReference type="InterPro" id="IPR014718">
    <property type="entry name" value="GH-type_carb-bd"/>
</dbReference>
<evidence type="ECO:0000256" key="10">
    <source>
        <dbReference type="PIRSR" id="PIRSR005096-2"/>
    </source>
</evidence>
<name>A0A517Z1P7_9PLAN</name>
<dbReference type="OrthoDB" id="9779408at2"/>
<evidence type="ECO:0000256" key="5">
    <source>
        <dbReference type="ARBA" id="ARBA00014165"/>
    </source>
</evidence>
<evidence type="ECO:0000256" key="8">
    <source>
        <dbReference type="PIRNR" id="PIRNR005096"/>
    </source>
</evidence>
<dbReference type="UniPathway" id="UPA00242"/>
<dbReference type="Proteomes" id="UP000320496">
    <property type="component" value="Chromosome"/>
</dbReference>
<dbReference type="CDD" id="cd09019">
    <property type="entry name" value="galactose_mutarotase_like"/>
    <property type="match status" value="1"/>
</dbReference>
<dbReference type="InterPro" id="IPR018052">
    <property type="entry name" value="Ald1_epimerase_CS"/>
</dbReference>
<dbReference type="GO" id="GO:0030246">
    <property type="term" value="F:carbohydrate binding"/>
    <property type="evidence" value="ECO:0007669"/>
    <property type="project" value="InterPro"/>
</dbReference>
<comment type="pathway">
    <text evidence="2 8">Carbohydrate metabolism; hexose metabolism.</text>
</comment>
<dbReference type="GO" id="GO:0033499">
    <property type="term" value="P:galactose catabolic process via UDP-galactose, Leloir pathway"/>
    <property type="evidence" value="ECO:0007669"/>
    <property type="project" value="TreeGrafter"/>
</dbReference>
<reference evidence="12 13" key="1">
    <citation type="submission" date="2019-02" db="EMBL/GenBank/DDBJ databases">
        <title>Deep-cultivation of Planctomycetes and their phenomic and genomic characterization uncovers novel biology.</title>
        <authorList>
            <person name="Wiegand S."/>
            <person name="Jogler M."/>
            <person name="Boedeker C."/>
            <person name="Pinto D."/>
            <person name="Vollmers J."/>
            <person name="Rivas-Marin E."/>
            <person name="Kohn T."/>
            <person name="Peeters S.H."/>
            <person name="Heuer A."/>
            <person name="Rast P."/>
            <person name="Oberbeckmann S."/>
            <person name="Bunk B."/>
            <person name="Jeske O."/>
            <person name="Meyerdierks A."/>
            <person name="Storesund J.E."/>
            <person name="Kallscheuer N."/>
            <person name="Luecker S."/>
            <person name="Lage O.M."/>
            <person name="Pohl T."/>
            <person name="Merkel B.J."/>
            <person name="Hornburger P."/>
            <person name="Mueller R.-W."/>
            <person name="Bruemmer F."/>
            <person name="Labrenz M."/>
            <person name="Spormann A.M."/>
            <person name="Op den Camp H."/>
            <person name="Overmann J."/>
            <person name="Amann R."/>
            <person name="Jetten M.S.M."/>
            <person name="Mascher T."/>
            <person name="Medema M.H."/>
            <person name="Devos D.P."/>
            <person name="Kaster A.-K."/>
            <person name="Ovreas L."/>
            <person name="Rohde M."/>
            <person name="Galperin M.Y."/>
            <person name="Jogler C."/>
        </authorList>
    </citation>
    <scope>NUCLEOTIDE SEQUENCE [LARGE SCALE GENOMIC DNA]</scope>
    <source>
        <strain evidence="12 13">Mal4</strain>
    </source>
</reference>
<keyword evidence="6 8" id="KW-0413">Isomerase</keyword>
<feature type="active site" description="Proton donor" evidence="9">
    <location>
        <position position="188"/>
    </location>
</feature>
<dbReference type="NCBIfam" id="NF008277">
    <property type="entry name" value="PRK11055.1"/>
    <property type="match status" value="1"/>
</dbReference>
<evidence type="ECO:0000256" key="7">
    <source>
        <dbReference type="ARBA" id="ARBA00023277"/>
    </source>
</evidence>